<comment type="caution">
    <text evidence="2">The sequence shown here is derived from an EMBL/GenBank/DDBJ whole genome shotgun (WGS) entry which is preliminary data.</text>
</comment>
<proteinExistence type="predicted"/>
<accession>A0A9P7BIZ1</accession>
<dbReference type="Proteomes" id="UP000716291">
    <property type="component" value="Unassembled WGS sequence"/>
</dbReference>
<feature type="region of interest" description="Disordered" evidence="1">
    <location>
        <begin position="1"/>
        <end position="91"/>
    </location>
</feature>
<name>A0A9P7BIZ1_RHIOR</name>
<evidence type="ECO:0000256" key="1">
    <source>
        <dbReference type="SAM" id="MobiDB-lite"/>
    </source>
</evidence>
<gene>
    <name evidence="2" type="ORF">G6F64_015303</name>
</gene>
<sequence length="91" mass="9711">MTLWQTIPPPLLPARRENACPGTIPDLSPARAQQDHGPGYESRLPVRLRHSVRRSALPGGDRPLRAALRQRPGPVGQLEQGSGQPIGPGAG</sequence>
<reference evidence="2" key="1">
    <citation type="journal article" date="2020" name="Microb. Genom.">
        <title>Genetic diversity of clinical and environmental Mucorales isolates obtained from an investigation of mucormycosis cases among solid organ transplant recipients.</title>
        <authorList>
            <person name="Nguyen M.H."/>
            <person name="Kaul D."/>
            <person name="Muto C."/>
            <person name="Cheng S.J."/>
            <person name="Richter R.A."/>
            <person name="Bruno V.M."/>
            <person name="Liu G."/>
            <person name="Beyhan S."/>
            <person name="Sundermann A.J."/>
            <person name="Mounaud S."/>
            <person name="Pasculle A.W."/>
            <person name="Nierman W.C."/>
            <person name="Driscoll E."/>
            <person name="Cumbie R."/>
            <person name="Clancy C.J."/>
            <person name="Dupont C.L."/>
        </authorList>
    </citation>
    <scope>NUCLEOTIDE SEQUENCE</scope>
    <source>
        <strain evidence="2">GL11</strain>
    </source>
</reference>
<evidence type="ECO:0000313" key="2">
    <source>
        <dbReference type="EMBL" id="KAG1273654.1"/>
    </source>
</evidence>
<dbReference type="AlphaFoldDB" id="A0A9P7BIZ1"/>
<keyword evidence="3" id="KW-1185">Reference proteome</keyword>
<dbReference type="EMBL" id="JAANQT010012614">
    <property type="protein sequence ID" value="KAG1273654.1"/>
    <property type="molecule type" value="Genomic_DNA"/>
</dbReference>
<evidence type="ECO:0000313" key="3">
    <source>
        <dbReference type="Proteomes" id="UP000716291"/>
    </source>
</evidence>
<protein>
    <submittedName>
        <fullName evidence="2">Uncharacterized protein</fullName>
    </submittedName>
</protein>
<organism evidence="2 3">
    <name type="scientific">Rhizopus oryzae</name>
    <name type="common">Mucormycosis agent</name>
    <name type="synonym">Rhizopus arrhizus var. delemar</name>
    <dbReference type="NCBI Taxonomy" id="64495"/>
    <lineage>
        <taxon>Eukaryota</taxon>
        <taxon>Fungi</taxon>
        <taxon>Fungi incertae sedis</taxon>
        <taxon>Mucoromycota</taxon>
        <taxon>Mucoromycotina</taxon>
        <taxon>Mucoromycetes</taxon>
        <taxon>Mucorales</taxon>
        <taxon>Mucorineae</taxon>
        <taxon>Rhizopodaceae</taxon>
        <taxon>Rhizopus</taxon>
    </lineage>
</organism>